<feature type="chain" id="PRO_5035449705" description="Protein kinase domain-containing protein" evidence="5">
    <location>
        <begin position="22"/>
        <end position="837"/>
    </location>
</feature>
<dbReference type="Pfam" id="PF00069">
    <property type="entry name" value="Pkinase"/>
    <property type="match status" value="1"/>
</dbReference>
<keyword evidence="4" id="KW-0472">Membrane</keyword>
<comment type="caution">
    <text evidence="7">The sequence shown here is derived from an EMBL/GenBank/DDBJ whole genome shotgun (WGS) entry which is preliminary data.</text>
</comment>
<feature type="region of interest" description="Disordered" evidence="3">
    <location>
        <begin position="636"/>
        <end position="657"/>
    </location>
</feature>
<keyword evidence="1" id="KW-0433">Leucine-rich repeat</keyword>
<dbReference type="GO" id="GO:0004674">
    <property type="term" value="F:protein serine/threonine kinase activity"/>
    <property type="evidence" value="ECO:0007669"/>
    <property type="project" value="TreeGrafter"/>
</dbReference>
<feature type="domain" description="Protein kinase" evidence="6">
    <location>
        <begin position="538"/>
        <end position="830"/>
    </location>
</feature>
<dbReference type="SUPFAM" id="SSF56112">
    <property type="entry name" value="Protein kinase-like (PK-like)"/>
    <property type="match status" value="1"/>
</dbReference>
<dbReference type="OrthoDB" id="4062651at2759"/>
<name>A0A8K1CTA2_PYTOL</name>
<feature type="compositionally biased region" description="Polar residues" evidence="3">
    <location>
        <begin position="473"/>
        <end position="490"/>
    </location>
</feature>
<keyword evidence="5" id="KW-0732">Signal</keyword>
<dbReference type="AlphaFoldDB" id="A0A8K1CTA2"/>
<reference evidence="7" key="1">
    <citation type="submission" date="2019-03" db="EMBL/GenBank/DDBJ databases">
        <title>Long read genome sequence of the mycoparasitic Pythium oligandrum ATCC 38472 isolated from sugarbeet rhizosphere.</title>
        <authorList>
            <person name="Gaulin E."/>
        </authorList>
    </citation>
    <scope>NUCLEOTIDE SEQUENCE</scope>
    <source>
        <strain evidence="7">ATCC 38472_TT</strain>
    </source>
</reference>
<gene>
    <name evidence="7" type="ORF">Poli38472_001612</name>
</gene>
<dbReference type="InterPro" id="IPR011009">
    <property type="entry name" value="Kinase-like_dom_sf"/>
</dbReference>
<dbReference type="InterPro" id="IPR051681">
    <property type="entry name" value="Ser/Thr_Kinases-Pseudokinases"/>
</dbReference>
<proteinExistence type="predicted"/>
<accession>A0A8K1CTA2</accession>
<evidence type="ECO:0000313" key="7">
    <source>
        <dbReference type="EMBL" id="TMW69456.1"/>
    </source>
</evidence>
<keyword evidence="8" id="KW-1185">Reference proteome</keyword>
<keyword evidence="4" id="KW-1133">Transmembrane helix</keyword>
<feature type="signal peptide" evidence="5">
    <location>
        <begin position="1"/>
        <end position="21"/>
    </location>
</feature>
<dbReference type="PROSITE" id="PS50011">
    <property type="entry name" value="PROTEIN_KINASE_DOM"/>
    <property type="match status" value="1"/>
</dbReference>
<feature type="compositionally biased region" description="Low complexity" evidence="3">
    <location>
        <begin position="452"/>
        <end position="472"/>
    </location>
</feature>
<feature type="transmembrane region" description="Helical" evidence="4">
    <location>
        <begin position="379"/>
        <end position="398"/>
    </location>
</feature>
<feature type="compositionally biased region" description="Low complexity" evidence="3">
    <location>
        <begin position="491"/>
        <end position="503"/>
    </location>
</feature>
<evidence type="ECO:0000256" key="2">
    <source>
        <dbReference type="ARBA" id="ARBA00022737"/>
    </source>
</evidence>
<dbReference type="PANTHER" id="PTHR44329:SF214">
    <property type="entry name" value="PROTEIN KINASE DOMAIN-CONTAINING PROTEIN"/>
    <property type="match status" value="1"/>
</dbReference>
<dbReference type="Proteomes" id="UP000794436">
    <property type="component" value="Unassembled WGS sequence"/>
</dbReference>
<keyword evidence="2" id="KW-0677">Repeat</keyword>
<dbReference type="EMBL" id="SPLM01000001">
    <property type="protein sequence ID" value="TMW69456.1"/>
    <property type="molecule type" value="Genomic_DNA"/>
</dbReference>
<protein>
    <recommendedName>
        <fullName evidence="6">Protein kinase domain-containing protein</fullName>
    </recommendedName>
</protein>
<dbReference type="InterPro" id="IPR000719">
    <property type="entry name" value="Prot_kinase_dom"/>
</dbReference>
<dbReference type="PROSITE" id="PS00108">
    <property type="entry name" value="PROTEIN_KINASE_ST"/>
    <property type="match status" value="1"/>
</dbReference>
<dbReference type="SMART" id="SM00220">
    <property type="entry name" value="S_TKc"/>
    <property type="match status" value="1"/>
</dbReference>
<evidence type="ECO:0000256" key="3">
    <source>
        <dbReference type="SAM" id="MobiDB-lite"/>
    </source>
</evidence>
<dbReference type="Gene3D" id="1.10.510.10">
    <property type="entry name" value="Transferase(Phosphotransferase) domain 1"/>
    <property type="match status" value="1"/>
</dbReference>
<keyword evidence="4" id="KW-0812">Transmembrane</keyword>
<organism evidence="7 8">
    <name type="scientific">Pythium oligandrum</name>
    <name type="common">Mycoparasitic fungus</name>
    <dbReference type="NCBI Taxonomy" id="41045"/>
    <lineage>
        <taxon>Eukaryota</taxon>
        <taxon>Sar</taxon>
        <taxon>Stramenopiles</taxon>
        <taxon>Oomycota</taxon>
        <taxon>Peronosporomycetes</taxon>
        <taxon>Pythiales</taxon>
        <taxon>Pythiaceae</taxon>
        <taxon>Pythium</taxon>
    </lineage>
</organism>
<dbReference type="InterPro" id="IPR001611">
    <property type="entry name" value="Leu-rich_rpt"/>
</dbReference>
<dbReference type="Gene3D" id="3.80.10.10">
    <property type="entry name" value="Ribonuclease Inhibitor"/>
    <property type="match status" value="1"/>
</dbReference>
<dbReference type="InterPro" id="IPR008271">
    <property type="entry name" value="Ser/Thr_kinase_AS"/>
</dbReference>
<dbReference type="GO" id="GO:0005524">
    <property type="term" value="F:ATP binding"/>
    <property type="evidence" value="ECO:0007669"/>
    <property type="project" value="InterPro"/>
</dbReference>
<dbReference type="PROSITE" id="PS51450">
    <property type="entry name" value="LRR"/>
    <property type="match status" value="1"/>
</dbReference>
<dbReference type="InterPro" id="IPR032675">
    <property type="entry name" value="LRR_dom_sf"/>
</dbReference>
<evidence type="ECO:0000313" key="8">
    <source>
        <dbReference type="Proteomes" id="UP000794436"/>
    </source>
</evidence>
<feature type="region of interest" description="Disordered" evidence="3">
    <location>
        <begin position="449"/>
        <end position="514"/>
    </location>
</feature>
<dbReference type="PANTHER" id="PTHR44329">
    <property type="entry name" value="SERINE/THREONINE-PROTEIN KINASE TNNI3K-RELATED"/>
    <property type="match status" value="1"/>
</dbReference>
<evidence type="ECO:0000259" key="6">
    <source>
        <dbReference type="PROSITE" id="PS50011"/>
    </source>
</evidence>
<sequence length="837" mass="90283">MVVVRSALVLAAVAFVSNVEAARSAAATSCEHPVNTLTLDCGQQCILNALSCVIYSMNSTANVNACDGASVSGLSECMPPDYSCRYQCFQAYATAEDTYKFYVPYGEWESEQEKALSADAEFQKAVKLLPDDSENTPWQSNDYVQSIGALKLPSSLTTVVIAGGKSETGVRGKVVDLTISSDVFKDAAQVQRVGWYNMNVGTRLPKFATVLPTGLKHLELSNCLLTSIPTEMTRLTTLTRASLPSNYLSSLPATVGMASLTFLNVSQNNLSSMEAVYSSLETLDLSNNAFTSIPAAVYGFSKLKTLIVSGNPLAKAVVTQAQYDYLSKLSSLQLGSFAEKVNCGDGSEEKLGGVTVCVTTEDGLAKAVAGSSGSSSTGIIAGVVAGVVVLLIGGFVWYRRKSKKRGKGAKGTDDVGMAFRMLEHSPEINEPAQEPNANPERLDEAKNLRKGSTGTTTMSSSTLTASHESSLTNHNSGTNGSNHASQGSNHASGSGSTASVSSSQRTIMLPKRSERQISGQTLWEDDDLLAVQVRPEEIEDIRLIGSGGYGVVWLVRYRQTRLLASKRLVKDQISRQKIHDFVDEIKLMSTLAHPSIVEFVGVAWTMETDIQALLDYMPNGDLRTYLEATAPENNMRSQRASEALLTGESGRPSSPWHPSWESSKWQLALDVIEALVYVHSFNPPLVHRDLKSRNVLLSGEMKAKLSDFGVSRFESEFGTMTTGVGTGKWLAPEVIAGSKTYDSSCDVYAFGVVLSELDTHKVPYDNVRGPQGNRLPEIALLQMVAAGQLQPNFSDACPEDIVKLARDCLAFDRHARPTAVEVAFRLRNFASQFGGFA</sequence>
<evidence type="ECO:0000256" key="4">
    <source>
        <dbReference type="SAM" id="Phobius"/>
    </source>
</evidence>
<dbReference type="SUPFAM" id="SSF52058">
    <property type="entry name" value="L domain-like"/>
    <property type="match status" value="1"/>
</dbReference>
<evidence type="ECO:0000256" key="5">
    <source>
        <dbReference type="SAM" id="SignalP"/>
    </source>
</evidence>
<evidence type="ECO:0000256" key="1">
    <source>
        <dbReference type="ARBA" id="ARBA00022614"/>
    </source>
</evidence>
<dbReference type="Pfam" id="PF00560">
    <property type="entry name" value="LRR_1"/>
    <property type="match status" value="1"/>
</dbReference>